<gene>
    <name evidence="2" type="ORF">CARN2_3965</name>
</gene>
<sequence>MTTSLPQFDPLLHQPLRTQIAAFLAARGEATFSELKQALEATDGNLDAHLTKFIDAGYVKSRKQAPASGRAQTVFCLTPAGRKALAAYIAQLHALMALGEAAPTASKRLKPA</sequence>
<dbReference type="InterPro" id="IPR036388">
    <property type="entry name" value="WH-like_DNA-bd_sf"/>
</dbReference>
<dbReference type="Pfam" id="PF13601">
    <property type="entry name" value="HTH_34"/>
    <property type="match status" value="1"/>
</dbReference>
<dbReference type="InterPro" id="IPR036390">
    <property type="entry name" value="WH_DNA-bd_sf"/>
</dbReference>
<comment type="caution">
    <text evidence="2">The sequence shown here is derived from an EMBL/GenBank/DDBJ whole genome shotgun (WGS) entry which is preliminary data.</text>
</comment>
<dbReference type="PANTHER" id="PTHR37318:SF1">
    <property type="entry name" value="BSL7504 PROTEIN"/>
    <property type="match status" value="1"/>
</dbReference>
<dbReference type="EMBL" id="CABM01000055">
    <property type="protein sequence ID" value="CBH98484.1"/>
    <property type="molecule type" value="Genomic_DNA"/>
</dbReference>
<accession>E6PU77</accession>
<reference evidence="2" key="1">
    <citation type="submission" date="2009-10" db="EMBL/GenBank/DDBJ databases">
        <title>Diversity of trophic interactions inside an arsenic-rich microbial ecosystem.</title>
        <authorList>
            <person name="Bertin P.N."/>
            <person name="Heinrich-Salmeron A."/>
            <person name="Pelletier E."/>
            <person name="Goulhen-Chollet F."/>
            <person name="Arsene-Ploetze F."/>
            <person name="Gallien S."/>
            <person name="Calteau A."/>
            <person name="Vallenet D."/>
            <person name="Casiot C."/>
            <person name="Chane-Woon-Ming B."/>
            <person name="Giloteaux L."/>
            <person name="Barakat M."/>
            <person name="Bonnefoy V."/>
            <person name="Bruneel O."/>
            <person name="Chandler M."/>
            <person name="Cleiss J."/>
            <person name="Duran R."/>
            <person name="Elbaz-Poulichet F."/>
            <person name="Fonknechten N."/>
            <person name="Lauga B."/>
            <person name="Mornico D."/>
            <person name="Ortet P."/>
            <person name="Schaeffer C."/>
            <person name="Siguier P."/>
            <person name="Alexander Thil Smith A."/>
            <person name="Van Dorsselaer A."/>
            <person name="Weissenbach J."/>
            <person name="Medigue C."/>
            <person name="Le Paslier D."/>
        </authorList>
    </citation>
    <scope>NUCLEOTIDE SEQUENCE</scope>
</reference>
<dbReference type="SUPFAM" id="SSF46785">
    <property type="entry name" value="Winged helix' DNA-binding domain"/>
    <property type="match status" value="1"/>
</dbReference>
<dbReference type="AlphaFoldDB" id="E6PU77"/>
<feature type="domain" description="Winged helix DNA-binding" evidence="1">
    <location>
        <begin position="16"/>
        <end position="96"/>
    </location>
</feature>
<proteinExistence type="predicted"/>
<evidence type="ECO:0000259" key="1">
    <source>
        <dbReference type="Pfam" id="PF13601"/>
    </source>
</evidence>
<dbReference type="Gene3D" id="1.10.10.10">
    <property type="entry name" value="Winged helix-like DNA-binding domain superfamily/Winged helix DNA-binding domain"/>
    <property type="match status" value="1"/>
</dbReference>
<organism evidence="2">
    <name type="scientific">mine drainage metagenome</name>
    <dbReference type="NCBI Taxonomy" id="410659"/>
    <lineage>
        <taxon>unclassified sequences</taxon>
        <taxon>metagenomes</taxon>
        <taxon>ecological metagenomes</taxon>
    </lineage>
</organism>
<protein>
    <submittedName>
        <fullName evidence="2">Putative transcriptional regulator</fullName>
    </submittedName>
</protein>
<name>E6PU77_9ZZZZ</name>
<evidence type="ECO:0000313" key="2">
    <source>
        <dbReference type="EMBL" id="CBH98484.1"/>
    </source>
</evidence>
<dbReference type="InterPro" id="IPR027395">
    <property type="entry name" value="WH_DNA-bd_dom"/>
</dbReference>
<dbReference type="PANTHER" id="PTHR37318">
    <property type="entry name" value="BSL7504 PROTEIN"/>
    <property type="match status" value="1"/>
</dbReference>